<sequence>MAPNNTYSLGYNTTESRGFVAFNPTAARRPHAITVHSEPVYHQANCTVFRIPDKRAPSRAGLRMIGGVGGNNGTALCVIILAKILQHKASLLTQDFFYLVLDIHGSEHVAARYQR</sequence>
<reference evidence="1 2" key="1">
    <citation type="journal article" date="2020" name="ISME J.">
        <title>Uncovering the hidden diversity of litter-decomposition mechanisms in mushroom-forming fungi.</title>
        <authorList>
            <person name="Floudas D."/>
            <person name="Bentzer J."/>
            <person name="Ahren D."/>
            <person name="Johansson T."/>
            <person name="Persson P."/>
            <person name="Tunlid A."/>
        </authorList>
    </citation>
    <scope>NUCLEOTIDE SEQUENCE [LARGE SCALE GENOMIC DNA]</scope>
    <source>
        <strain evidence="1 2">CBS 406.79</strain>
    </source>
</reference>
<gene>
    <name evidence="1" type="ORF">D9757_010772</name>
</gene>
<dbReference type="Proteomes" id="UP000518752">
    <property type="component" value="Unassembled WGS sequence"/>
</dbReference>
<organism evidence="1 2">
    <name type="scientific">Collybiopsis confluens</name>
    <dbReference type="NCBI Taxonomy" id="2823264"/>
    <lineage>
        <taxon>Eukaryota</taxon>
        <taxon>Fungi</taxon>
        <taxon>Dikarya</taxon>
        <taxon>Basidiomycota</taxon>
        <taxon>Agaricomycotina</taxon>
        <taxon>Agaricomycetes</taxon>
        <taxon>Agaricomycetidae</taxon>
        <taxon>Agaricales</taxon>
        <taxon>Marasmiineae</taxon>
        <taxon>Omphalotaceae</taxon>
        <taxon>Collybiopsis</taxon>
    </lineage>
</organism>
<keyword evidence="2" id="KW-1185">Reference proteome</keyword>
<evidence type="ECO:0000313" key="2">
    <source>
        <dbReference type="Proteomes" id="UP000518752"/>
    </source>
</evidence>
<name>A0A8H5H834_9AGAR</name>
<comment type="caution">
    <text evidence="1">The sequence shown here is derived from an EMBL/GenBank/DDBJ whole genome shotgun (WGS) entry which is preliminary data.</text>
</comment>
<dbReference type="AlphaFoldDB" id="A0A8H5H834"/>
<evidence type="ECO:0000313" key="1">
    <source>
        <dbReference type="EMBL" id="KAF5378706.1"/>
    </source>
</evidence>
<dbReference type="EMBL" id="JAACJN010000074">
    <property type="protein sequence ID" value="KAF5378706.1"/>
    <property type="molecule type" value="Genomic_DNA"/>
</dbReference>
<proteinExistence type="predicted"/>
<accession>A0A8H5H834</accession>
<protein>
    <submittedName>
        <fullName evidence="1">Uncharacterized protein</fullName>
    </submittedName>
</protein>